<evidence type="ECO:0000256" key="1">
    <source>
        <dbReference type="SAM" id="Coils"/>
    </source>
</evidence>
<organism evidence="2 3">
    <name type="scientific">Roseateles oligotrophus</name>
    <dbReference type="NCBI Taxonomy" id="1769250"/>
    <lineage>
        <taxon>Bacteria</taxon>
        <taxon>Pseudomonadati</taxon>
        <taxon>Pseudomonadota</taxon>
        <taxon>Betaproteobacteria</taxon>
        <taxon>Burkholderiales</taxon>
        <taxon>Sphaerotilaceae</taxon>
        <taxon>Roseateles</taxon>
    </lineage>
</organism>
<dbReference type="AlphaFoldDB" id="A0A840L7E8"/>
<keyword evidence="1" id="KW-0175">Coiled coil</keyword>
<evidence type="ECO:0000313" key="3">
    <source>
        <dbReference type="Proteomes" id="UP000562027"/>
    </source>
</evidence>
<dbReference type="RefSeq" id="WP_184300984.1">
    <property type="nucleotide sequence ID" value="NZ_JACHLP010000006.1"/>
</dbReference>
<reference evidence="2 3" key="1">
    <citation type="submission" date="2020-08" db="EMBL/GenBank/DDBJ databases">
        <title>Functional genomics of gut bacteria from endangered species of beetles.</title>
        <authorList>
            <person name="Carlos-Shanley C."/>
        </authorList>
    </citation>
    <scope>NUCLEOTIDE SEQUENCE [LARGE SCALE GENOMIC DNA]</scope>
    <source>
        <strain evidence="2 3">S00239</strain>
    </source>
</reference>
<protein>
    <submittedName>
        <fullName evidence="2">Uncharacterized protein</fullName>
    </submittedName>
</protein>
<comment type="caution">
    <text evidence="2">The sequence shown here is derived from an EMBL/GenBank/DDBJ whole genome shotgun (WGS) entry which is preliminary data.</text>
</comment>
<keyword evidence="3" id="KW-1185">Reference proteome</keyword>
<evidence type="ECO:0000313" key="2">
    <source>
        <dbReference type="EMBL" id="MBB4844494.1"/>
    </source>
</evidence>
<feature type="coiled-coil region" evidence="1">
    <location>
        <begin position="1"/>
        <end position="28"/>
    </location>
</feature>
<name>A0A840L7E8_9BURK</name>
<proteinExistence type="predicted"/>
<dbReference type="EMBL" id="JACHLP010000006">
    <property type="protein sequence ID" value="MBB4844494.1"/>
    <property type="molecule type" value="Genomic_DNA"/>
</dbReference>
<dbReference type="Proteomes" id="UP000562027">
    <property type="component" value="Unassembled WGS sequence"/>
</dbReference>
<gene>
    <name evidence="2" type="ORF">HNP55_003038</name>
</gene>
<sequence>MERKVRQREIILQNIAEAREQLEEIEKSLLNPEYEECELQIDLEHAYHHLNYAWNIRDESDAALATHSDEDFARWSKYPAGEMHEFS</sequence>
<accession>A0A840L7E8</accession>